<evidence type="ECO:0000256" key="4">
    <source>
        <dbReference type="SAM" id="SignalP"/>
    </source>
</evidence>
<dbReference type="SUPFAM" id="SSF51110">
    <property type="entry name" value="alpha-D-mannose-specific plant lectins"/>
    <property type="match status" value="1"/>
</dbReference>
<dbReference type="Proteomes" id="UP000652761">
    <property type="component" value="Unassembled WGS sequence"/>
</dbReference>
<keyword evidence="4" id="KW-0732">Signal</keyword>
<dbReference type="SMART" id="SM00108">
    <property type="entry name" value="B_lectin"/>
    <property type="match status" value="1"/>
</dbReference>
<evidence type="ECO:0000256" key="1">
    <source>
        <dbReference type="ARBA" id="ARBA00022546"/>
    </source>
</evidence>
<keyword evidence="3" id="KW-0465">Mannose-binding</keyword>
<evidence type="ECO:0000256" key="3">
    <source>
        <dbReference type="ARBA" id="ARBA00023035"/>
    </source>
</evidence>
<evidence type="ECO:0000313" key="7">
    <source>
        <dbReference type="Proteomes" id="UP000652761"/>
    </source>
</evidence>
<evidence type="ECO:0000259" key="5">
    <source>
        <dbReference type="PROSITE" id="PS50927"/>
    </source>
</evidence>
<reference evidence="6" key="1">
    <citation type="submission" date="2017-07" db="EMBL/GenBank/DDBJ databases">
        <title>Taro Niue Genome Assembly and Annotation.</title>
        <authorList>
            <person name="Atibalentja N."/>
            <person name="Keating K."/>
            <person name="Fields C.J."/>
        </authorList>
    </citation>
    <scope>NUCLEOTIDE SEQUENCE</scope>
    <source>
        <strain evidence="6">Niue_2</strain>
        <tissue evidence="6">Leaf</tissue>
    </source>
</reference>
<keyword evidence="1" id="KW-0348">Hemagglutinin</keyword>
<keyword evidence="7" id="KW-1185">Reference proteome</keyword>
<dbReference type="GO" id="GO:0051707">
    <property type="term" value="P:response to other organism"/>
    <property type="evidence" value="ECO:0007669"/>
    <property type="project" value="UniProtKB-ARBA"/>
</dbReference>
<dbReference type="InterPro" id="IPR001480">
    <property type="entry name" value="Bulb-type_lectin_dom"/>
</dbReference>
<gene>
    <name evidence="6" type="ORF">Taro_009935</name>
</gene>
<evidence type="ECO:0000256" key="2">
    <source>
        <dbReference type="ARBA" id="ARBA00022737"/>
    </source>
</evidence>
<dbReference type="PROSITE" id="PS50927">
    <property type="entry name" value="BULB_LECTIN"/>
    <property type="match status" value="1"/>
</dbReference>
<accession>A0A843TXK9</accession>
<proteinExistence type="predicted"/>
<feature type="signal peptide" evidence="4">
    <location>
        <begin position="1"/>
        <end position="31"/>
    </location>
</feature>
<dbReference type="CDD" id="cd00028">
    <property type="entry name" value="B_lectin"/>
    <property type="match status" value="1"/>
</dbReference>
<feature type="chain" id="PRO_5032665665" description="Bulb-type lectin domain-containing protein" evidence="4">
    <location>
        <begin position="32"/>
        <end position="174"/>
    </location>
</feature>
<dbReference type="AlphaFoldDB" id="A0A843TXK9"/>
<keyword evidence="2" id="KW-0677">Repeat</keyword>
<sequence length="174" mass="17787">MELATRSHVAFDLPLALLLVILGTLSGPSMADHVLYPGDSLSTGQSLQLNNYVLTMQSDCNLVLYDGGRAVWASGSNGRGSSCRVTMQRDGNLVVYDGNGTPVWASGTASATGNYALVLQRDGNLVIYGPAIWATGTNAPGAVAAVGASVPKSAVVTSHGGAIPAATTVRVQGR</sequence>
<dbReference type="GO" id="GO:0005537">
    <property type="term" value="F:D-mannose binding"/>
    <property type="evidence" value="ECO:0007669"/>
    <property type="project" value="UniProtKB-KW"/>
</dbReference>
<keyword evidence="3" id="KW-0430">Lectin</keyword>
<feature type="domain" description="Bulb-type lectin" evidence="5">
    <location>
        <begin position="32"/>
        <end position="140"/>
    </location>
</feature>
<organism evidence="6 7">
    <name type="scientific">Colocasia esculenta</name>
    <name type="common">Wild taro</name>
    <name type="synonym">Arum esculentum</name>
    <dbReference type="NCBI Taxonomy" id="4460"/>
    <lineage>
        <taxon>Eukaryota</taxon>
        <taxon>Viridiplantae</taxon>
        <taxon>Streptophyta</taxon>
        <taxon>Embryophyta</taxon>
        <taxon>Tracheophyta</taxon>
        <taxon>Spermatophyta</taxon>
        <taxon>Magnoliopsida</taxon>
        <taxon>Liliopsida</taxon>
        <taxon>Araceae</taxon>
        <taxon>Aroideae</taxon>
        <taxon>Colocasieae</taxon>
        <taxon>Colocasia</taxon>
    </lineage>
</organism>
<dbReference type="Gene3D" id="2.90.10.10">
    <property type="entry name" value="Bulb-type lectin domain"/>
    <property type="match status" value="1"/>
</dbReference>
<comment type="caution">
    <text evidence="6">The sequence shown here is derived from an EMBL/GenBank/DDBJ whole genome shotgun (WGS) entry which is preliminary data.</text>
</comment>
<dbReference type="InterPro" id="IPR036426">
    <property type="entry name" value="Bulb-type_lectin_dom_sf"/>
</dbReference>
<dbReference type="EMBL" id="NMUH01000353">
    <property type="protein sequence ID" value="MQL77512.1"/>
    <property type="molecule type" value="Genomic_DNA"/>
</dbReference>
<protein>
    <recommendedName>
        <fullName evidence="5">Bulb-type lectin domain-containing protein</fullName>
    </recommendedName>
</protein>
<dbReference type="OrthoDB" id="418274at2759"/>
<evidence type="ECO:0000313" key="6">
    <source>
        <dbReference type="EMBL" id="MQL77512.1"/>
    </source>
</evidence>
<name>A0A843TXK9_COLES</name>